<gene>
    <name evidence="7" type="ORF">HHI36_020066</name>
</gene>
<evidence type="ECO:0000256" key="5">
    <source>
        <dbReference type="ARBA" id="ARBA00023273"/>
    </source>
</evidence>
<evidence type="ECO:0000256" key="3">
    <source>
        <dbReference type="ARBA" id="ARBA00022490"/>
    </source>
</evidence>
<organism evidence="7 8">
    <name type="scientific">Cryptolaemus montrouzieri</name>
    <dbReference type="NCBI Taxonomy" id="559131"/>
    <lineage>
        <taxon>Eukaryota</taxon>
        <taxon>Metazoa</taxon>
        <taxon>Ecdysozoa</taxon>
        <taxon>Arthropoda</taxon>
        <taxon>Hexapoda</taxon>
        <taxon>Insecta</taxon>
        <taxon>Pterygota</taxon>
        <taxon>Neoptera</taxon>
        <taxon>Endopterygota</taxon>
        <taxon>Coleoptera</taxon>
        <taxon>Polyphaga</taxon>
        <taxon>Cucujiformia</taxon>
        <taxon>Coccinelloidea</taxon>
        <taxon>Coccinellidae</taxon>
        <taxon>Scymninae</taxon>
        <taxon>Scymnini</taxon>
        <taxon>Cryptolaemus</taxon>
    </lineage>
</organism>
<keyword evidence="5" id="KW-0966">Cell projection</keyword>
<accession>A0ABD2NAC7</accession>
<dbReference type="GO" id="GO:0005856">
    <property type="term" value="C:cytoskeleton"/>
    <property type="evidence" value="ECO:0007669"/>
    <property type="project" value="UniProtKB-SubCell"/>
</dbReference>
<keyword evidence="6" id="KW-0175">Coiled coil</keyword>
<evidence type="ECO:0000313" key="7">
    <source>
        <dbReference type="EMBL" id="KAL3275299.1"/>
    </source>
</evidence>
<dbReference type="PANTHER" id="PTHR14871:SF1">
    <property type="entry name" value="DYNEIN REGULATORY COMPLEX PROTEIN 9"/>
    <property type="match status" value="1"/>
</dbReference>
<dbReference type="InterPro" id="IPR042618">
    <property type="entry name" value="IQCG"/>
</dbReference>
<dbReference type="GO" id="GO:0042995">
    <property type="term" value="C:cell projection"/>
    <property type="evidence" value="ECO:0007669"/>
    <property type="project" value="UniProtKB-SubCell"/>
</dbReference>
<dbReference type="AlphaFoldDB" id="A0ABD2NAC7"/>
<reference evidence="7 8" key="1">
    <citation type="journal article" date="2021" name="BMC Biol.">
        <title>Horizontally acquired antibacterial genes associated with adaptive radiation of ladybird beetles.</title>
        <authorList>
            <person name="Li H.S."/>
            <person name="Tang X.F."/>
            <person name="Huang Y.H."/>
            <person name="Xu Z.Y."/>
            <person name="Chen M.L."/>
            <person name="Du X.Y."/>
            <person name="Qiu B.Y."/>
            <person name="Chen P.T."/>
            <person name="Zhang W."/>
            <person name="Slipinski A."/>
            <person name="Escalona H.E."/>
            <person name="Waterhouse R.M."/>
            <person name="Zwick A."/>
            <person name="Pang H."/>
        </authorList>
    </citation>
    <scope>NUCLEOTIDE SEQUENCE [LARGE SCALE GENOMIC DNA]</scope>
    <source>
        <strain evidence="7">SYSU2018</strain>
    </source>
</reference>
<dbReference type="Proteomes" id="UP001516400">
    <property type="component" value="Unassembled WGS sequence"/>
</dbReference>
<keyword evidence="8" id="KW-1185">Reference proteome</keyword>
<evidence type="ECO:0000313" key="8">
    <source>
        <dbReference type="Proteomes" id="UP001516400"/>
    </source>
</evidence>
<evidence type="ECO:0008006" key="9">
    <source>
        <dbReference type="Google" id="ProtNLM"/>
    </source>
</evidence>
<evidence type="ECO:0000256" key="6">
    <source>
        <dbReference type="SAM" id="Coils"/>
    </source>
</evidence>
<proteinExistence type="predicted"/>
<protein>
    <recommendedName>
        <fullName evidence="9">Dynein regulatory complex protein 10</fullName>
    </recommendedName>
</protein>
<name>A0ABD2NAC7_9CUCU</name>
<comment type="caution">
    <text evidence="7">The sequence shown here is derived from an EMBL/GenBank/DDBJ whole genome shotgun (WGS) entry which is preliminary data.</text>
</comment>
<evidence type="ECO:0000256" key="4">
    <source>
        <dbReference type="ARBA" id="ARBA00023212"/>
    </source>
</evidence>
<dbReference type="PANTHER" id="PTHR14871">
    <property type="entry name" value="DYNEIN REGULATORY COMPLEX PROTEIN 9"/>
    <property type="match status" value="1"/>
</dbReference>
<dbReference type="EMBL" id="JABFTP020000083">
    <property type="protein sequence ID" value="KAL3275299.1"/>
    <property type="molecule type" value="Genomic_DNA"/>
</dbReference>
<evidence type="ECO:0000256" key="2">
    <source>
        <dbReference type="ARBA" id="ARBA00004316"/>
    </source>
</evidence>
<evidence type="ECO:0000256" key="1">
    <source>
        <dbReference type="ARBA" id="ARBA00004245"/>
    </source>
</evidence>
<comment type="subcellular location">
    <subcellularLocation>
        <location evidence="2">Cell projection</location>
    </subcellularLocation>
    <subcellularLocation>
        <location evidence="1">Cytoplasm</location>
        <location evidence="1">Cytoskeleton</location>
    </subcellularLocation>
</comment>
<feature type="coiled-coil region" evidence="6">
    <location>
        <begin position="281"/>
        <end position="315"/>
    </location>
</feature>
<feature type="coiled-coil region" evidence="6">
    <location>
        <begin position="177"/>
        <end position="204"/>
    </location>
</feature>
<keyword evidence="3" id="KW-0963">Cytoplasm</keyword>
<sequence>MDMDSYYIQKIESSLIGSSISSVEYFTFSTGDQSIEITPLMTVIFVMVIDNCCDELEIINSSYKKLTSSTDPMDIVFYIPPELRFGFSDDIIREEHLKIQLSDDASEFSRLVRILCTIREALKVGMVDLYQNKTFKKLKTVVENLQHMRNDEKTILLTYRKNCKLHNNLTDDVVSEKVELLGYIKRTEDEIRQARQNFEAYLQESGVIYNTVLDWEESRIEQNLYLQNMKENISTQMVKAKKNSTDDEKVAHLEMIHFYQEHTQDLRDDILKWMVKYDEDLDSTEIEIMKVRINVEEMQDKVRNLQKKINKRSGEMRDYLDFKRQQKKEAIRLSLEIGAAIIIQKWWRNILLQRKMLAKKKRKNNKNKMKKQFKRK</sequence>
<keyword evidence="4" id="KW-0206">Cytoskeleton</keyword>